<proteinExistence type="predicted"/>
<organism evidence="1 2">
    <name type="scientific">Tepidicella xavieri</name>
    <dbReference type="NCBI Taxonomy" id="360241"/>
    <lineage>
        <taxon>Bacteria</taxon>
        <taxon>Pseudomonadati</taxon>
        <taxon>Pseudomonadota</taxon>
        <taxon>Betaproteobacteria</taxon>
        <taxon>Burkholderiales</taxon>
        <taxon>Tepidicella</taxon>
    </lineage>
</organism>
<comment type="caution">
    <text evidence="1">The sequence shown here is derived from an EMBL/GenBank/DDBJ whole genome shotgun (WGS) entry which is preliminary data.</text>
</comment>
<name>A0A4R6U5D6_9BURK</name>
<dbReference type="Proteomes" id="UP000295510">
    <property type="component" value="Unassembled WGS sequence"/>
</dbReference>
<sequence length="72" mass="8389">MKALIHITRDGERWDAIAWRYWRDVAELPRLLTANPHLAARPTLPSGQRVVVPIIDRREAVVSTARLPPWRR</sequence>
<accession>A0A4R6U5D6</accession>
<gene>
    <name evidence="1" type="ORF">DFR43_11441</name>
</gene>
<evidence type="ECO:0000313" key="2">
    <source>
        <dbReference type="Proteomes" id="UP000295510"/>
    </source>
</evidence>
<dbReference type="OrthoDB" id="8602627at2"/>
<reference evidence="1 2" key="1">
    <citation type="submission" date="2019-03" db="EMBL/GenBank/DDBJ databases">
        <title>Genomic Encyclopedia of Type Strains, Phase IV (KMG-IV): sequencing the most valuable type-strain genomes for metagenomic binning, comparative biology and taxonomic classification.</title>
        <authorList>
            <person name="Goeker M."/>
        </authorList>
    </citation>
    <scope>NUCLEOTIDE SEQUENCE [LARGE SCALE GENOMIC DNA]</scope>
    <source>
        <strain evidence="1 2">DSM 19605</strain>
    </source>
</reference>
<dbReference type="RefSeq" id="WP_133598600.1">
    <property type="nucleotide sequence ID" value="NZ_SNYL01000014.1"/>
</dbReference>
<evidence type="ECO:0000313" key="1">
    <source>
        <dbReference type="EMBL" id="TDQ40956.1"/>
    </source>
</evidence>
<protein>
    <submittedName>
        <fullName evidence="1">Tail protein X</fullName>
    </submittedName>
</protein>
<keyword evidence="2" id="KW-1185">Reference proteome</keyword>
<dbReference type="AlphaFoldDB" id="A0A4R6U5D6"/>
<dbReference type="Pfam" id="PF05489">
    <property type="entry name" value="Phage_tail_X"/>
    <property type="match status" value="1"/>
</dbReference>
<dbReference type="EMBL" id="SNYL01000014">
    <property type="protein sequence ID" value="TDQ40956.1"/>
    <property type="molecule type" value="Genomic_DNA"/>
</dbReference>
<dbReference type="InterPro" id="IPR008861">
    <property type="entry name" value="GpX-like"/>
</dbReference>